<dbReference type="RefSeq" id="WP_306726800.1">
    <property type="nucleotide sequence ID" value="NZ_JAVDDT010000001.1"/>
</dbReference>
<keyword evidence="2" id="KW-1185">Reference proteome</keyword>
<proteinExistence type="predicted"/>
<accession>A0ABU0W2X5</accession>
<evidence type="ECO:0008006" key="3">
    <source>
        <dbReference type="Google" id="ProtNLM"/>
    </source>
</evidence>
<dbReference type="InterPro" id="IPR016631">
    <property type="entry name" value="Regulatory_RpfE"/>
</dbReference>
<dbReference type="PIRSF" id="PIRSF015283">
    <property type="entry name" value="Regulatory_RpfE"/>
    <property type="match status" value="1"/>
</dbReference>
<organism evidence="1 2">
    <name type="scientific">Natronospira bacteriovora</name>
    <dbReference type="NCBI Taxonomy" id="3069753"/>
    <lineage>
        <taxon>Bacteria</taxon>
        <taxon>Pseudomonadati</taxon>
        <taxon>Pseudomonadota</taxon>
        <taxon>Gammaproteobacteria</taxon>
        <taxon>Natronospirales</taxon>
        <taxon>Natronospiraceae</taxon>
        <taxon>Natronospira</taxon>
    </lineage>
</organism>
<comment type="caution">
    <text evidence="1">The sequence shown here is derived from an EMBL/GenBank/DDBJ whole genome shotgun (WGS) entry which is preliminary data.</text>
</comment>
<dbReference type="EMBL" id="JAVDDT010000001">
    <property type="protein sequence ID" value="MDQ2068309.1"/>
    <property type="molecule type" value="Genomic_DNA"/>
</dbReference>
<evidence type="ECO:0000313" key="1">
    <source>
        <dbReference type="EMBL" id="MDQ2068309.1"/>
    </source>
</evidence>
<gene>
    <name evidence="1" type="ORF">RBH19_00290</name>
</gene>
<dbReference type="Proteomes" id="UP001239019">
    <property type="component" value="Unassembled WGS sequence"/>
</dbReference>
<name>A0ABU0W2X5_9GAMM</name>
<evidence type="ECO:0000313" key="2">
    <source>
        <dbReference type="Proteomes" id="UP001239019"/>
    </source>
</evidence>
<reference evidence="1 2" key="1">
    <citation type="submission" date="2023-08" db="EMBL/GenBank/DDBJ databases">
        <title>Whole-genome sequencing of halo(alkali)philic microorganisms from hypersaline lakes.</title>
        <authorList>
            <person name="Sorokin D.Y."/>
            <person name="Abbas B."/>
            <person name="Merkel A.Y."/>
        </authorList>
    </citation>
    <scope>NUCLEOTIDE SEQUENCE [LARGE SCALE GENOMIC DNA]</scope>
    <source>
        <strain evidence="1 2">AB-CW4</strain>
    </source>
</reference>
<protein>
    <recommendedName>
        <fullName evidence="3">Phosphoglycerate mutase</fullName>
    </recommendedName>
</protein>
<sequence>MHKSNSPIPTPDSGLTLNLPQLLAVSPVLLDGLRHRGVALPALEALLSRGQWEAAVTNDGGAWPQAALALLGEGGQPGDAYLLRVDPVHLQADQDHLLLWDSATIDLTESESRDLVAAFNAHFGDDGLSLERMSPDRWYLRLPDALEVETRSPLEVSGRNLFHFMPSGPDRSRLEQLINETQMLFHDHPVNHARREAGQMPVSGIWPWGGGRLSQAVTPPPWSRVMADDPIFRGLAIHHGLKQAPLPADADEWAKEPIQGQDFLHLEQGGLAARMGDEPAWLAALEALERDWFQPLSRLLLRGQLKQLRLQLGALGVVVLSPWGRRRFWRRRVLLPDWIEGHRENRSQ</sequence>